<dbReference type="GO" id="GO:0009073">
    <property type="term" value="P:aromatic amino acid family biosynthetic process"/>
    <property type="evidence" value="ECO:0007669"/>
    <property type="project" value="UniProtKB-KW"/>
</dbReference>
<dbReference type="SUPFAM" id="SSF51569">
    <property type="entry name" value="Aldolase"/>
    <property type="match status" value="1"/>
</dbReference>
<comment type="caution">
    <text evidence="5">Lacks conserved residue(s) required for the propagation of feature annotation.</text>
</comment>
<reference evidence="6" key="1">
    <citation type="journal article" date="2023" name="Antibiotics">
        <title>Prevalence and Molecular Characterization of Methicillin-Resistant Staphylococci (MRS) and Mammaliicocci (MRM) in Dromedary Camels from Algeria: First Detection of SCCmec-mecC Hybrid in Methicillin-Resistant Mammaliicoccus lentus.</title>
        <authorList>
            <person name="Belhout C."/>
            <person name="Boyen F."/>
            <person name="Vereecke N."/>
            <person name="Theuns S."/>
            <person name="Taibi N."/>
            <person name="Stegger M."/>
            <person name="de la Fe-Rodriguez P.Y."/>
            <person name="Bouayad L."/>
            <person name="Elgroud R."/>
            <person name="Butaye P."/>
        </authorList>
    </citation>
    <scope>NUCLEOTIDE SEQUENCE</scope>
    <source>
        <strain evidence="6">7048</strain>
    </source>
</reference>
<evidence type="ECO:0000256" key="2">
    <source>
        <dbReference type="ARBA" id="ARBA00023141"/>
    </source>
</evidence>
<dbReference type="InterPro" id="IPR013785">
    <property type="entry name" value="Aldolase_TIM"/>
</dbReference>
<comment type="subunit">
    <text evidence="5">Homodimer.</text>
</comment>
<dbReference type="GO" id="GO:0009423">
    <property type="term" value="P:chorismate biosynthetic process"/>
    <property type="evidence" value="ECO:0007669"/>
    <property type="project" value="UniProtKB-UniRule"/>
</dbReference>
<organism evidence="6 7">
    <name type="scientific">Mammaliicoccus lentus</name>
    <name type="common">Staphylococcus lentus</name>
    <dbReference type="NCBI Taxonomy" id="42858"/>
    <lineage>
        <taxon>Bacteria</taxon>
        <taxon>Bacillati</taxon>
        <taxon>Bacillota</taxon>
        <taxon>Bacilli</taxon>
        <taxon>Bacillales</taxon>
        <taxon>Staphylococcaceae</taxon>
        <taxon>Mammaliicoccus</taxon>
    </lineage>
</organism>
<comment type="similarity">
    <text evidence="5">Belongs to the type-I 3-dehydroquinase family.</text>
</comment>
<evidence type="ECO:0000256" key="5">
    <source>
        <dbReference type="HAMAP-Rule" id="MF_00214"/>
    </source>
</evidence>
<dbReference type="Pfam" id="PF01487">
    <property type="entry name" value="DHquinase_I"/>
    <property type="match status" value="1"/>
</dbReference>
<dbReference type="HAMAP" id="MF_00214">
    <property type="entry name" value="AroD"/>
    <property type="match status" value="1"/>
</dbReference>
<dbReference type="EMBL" id="CP118848">
    <property type="protein sequence ID" value="WHI60832.1"/>
    <property type="molecule type" value="Genomic_DNA"/>
</dbReference>
<dbReference type="AlphaFoldDB" id="A0AAX3W7A0"/>
<dbReference type="RefSeq" id="WP_064204456.1">
    <property type="nucleotide sequence ID" value="NZ_CABIVY010000028.1"/>
</dbReference>
<evidence type="ECO:0000256" key="1">
    <source>
        <dbReference type="ARBA" id="ARBA00001864"/>
    </source>
</evidence>
<dbReference type="GO" id="GO:0008652">
    <property type="term" value="P:amino acid biosynthetic process"/>
    <property type="evidence" value="ECO:0007669"/>
    <property type="project" value="UniProtKB-KW"/>
</dbReference>
<dbReference type="CDD" id="cd00502">
    <property type="entry name" value="DHQase_I"/>
    <property type="match status" value="1"/>
</dbReference>
<keyword evidence="4 5" id="KW-0704">Schiff base</keyword>
<evidence type="ECO:0000313" key="6">
    <source>
        <dbReference type="EMBL" id="WHI60832.1"/>
    </source>
</evidence>
<evidence type="ECO:0000256" key="3">
    <source>
        <dbReference type="ARBA" id="ARBA00023239"/>
    </source>
</evidence>
<evidence type="ECO:0000256" key="4">
    <source>
        <dbReference type="ARBA" id="ARBA00023270"/>
    </source>
</evidence>
<feature type="binding site" evidence="5">
    <location>
        <position position="230"/>
    </location>
    <ligand>
        <name>3-dehydroquinate</name>
        <dbReference type="ChEBI" id="CHEBI:32364"/>
    </ligand>
</feature>
<feature type="binding site" evidence="5">
    <location>
        <begin position="42"/>
        <end position="44"/>
    </location>
    <ligand>
        <name>3-dehydroquinate</name>
        <dbReference type="ChEBI" id="CHEBI:32364"/>
    </ligand>
</feature>
<dbReference type="GeneID" id="99677350"/>
<dbReference type="NCBIfam" id="TIGR01093">
    <property type="entry name" value="aroD"/>
    <property type="match status" value="1"/>
</dbReference>
<dbReference type="InterPro" id="IPR001381">
    <property type="entry name" value="DHquinase_I"/>
</dbReference>
<gene>
    <name evidence="5 6" type="primary">aroD</name>
    <name evidence="6" type="ORF">PYH69_04150</name>
</gene>
<keyword evidence="5" id="KW-0028">Amino-acid biosynthesis</keyword>
<proteinExistence type="inferred from homology"/>
<dbReference type="EC" id="4.2.1.10" evidence="5"/>
<protein>
    <recommendedName>
        <fullName evidence="5">3-dehydroquinate dehydratase</fullName>
        <shortName evidence="5">3-dehydroquinase</shortName>
        <ecNumber evidence="5">4.2.1.10</ecNumber>
    </recommendedName>
    <alternativeName>
        <fullName evidence="5">Type I DHQase</fullName>
    </alternativeName>
    <alternativeName>
        <fullName evidence="5">Type I dehydroquinase</fullName>
        <shortName evidence="5">DHQ1</shortName>
    </alternativeName>
</protein>
<keyword evidence="3 5" id="KW-0456">Lyase</keyword>
<dbReference type="PANTHER" id="PTHR43699:SF1">
    <property type="entry name" value="3-DEHYDROQUINATE DEHYDRATASE"/>
    <property type="match status" value="1"/>
</dbReference>
<dbReference type="GO" id="GO:0046279">
    <property type="term" value="P:3,4-dihydroxybenzoate biosynthetic process"/>
    <property type="evidence" value="ECO:0007669"/>
    <property type="project" value="TreeGrafter"/>
</dbReference>
<comment type="catalytic activity">
    <reaction evidence="1 5">
        <text>3-dehydroquinate = 3-dehydroshikimate + H2O</text>
        <dbReference type="Rhea" id="RHEA:21096"/>
        <dbReference type="ChEBI" id="CHEBI:15377"/>
        <dbReference type="ChEBI" id="CHEBI:16630"/>
        <dbReference type="ChEBI" id="CHEBI:32364"/>
        <dbReference type="EC" id="4.2.1.10"/>
    </reaction>
</comment>
<comment type="pathway">
    <text evidence="5">Metabolic intermediate biosynthesis; chorismate biosynthesis; chorismate from D-erythrose 4-phosphate and phosphoenolpyruvate: step 3/7.</text>
</comment>
<accession>A0AAX3W7A0</accession>
<feature type="binding site" evidence="5">
    <location>
        <position position="77"/>
    </location>
    <ligand>
        <name>3-dehydroquinate</name>
        <dbReference type="ChEBI" id="CHEBI:32364"/>
    </ligand>
</feature>
<dbReference type="PANTHER" id="PTHR43699">
    <property type="entry name" value="3-DEHYDROQUINATE DEHYDRATASE"/>
    <property type="match status" value="1"/>
</dbReference>
<dbReference type="InterPro" id="IPR050146">
    <property type="entry name" value="Type-I_3-dehydroquinase"/>
</dbReference>
<dbReference type="FunFam" id="3.20.20.70:FF:000047">
    <property type="entry name" value="3-dehydroquinate dehydratase"/>
    <property type="match status" value="1"/>
</dbReference>
<dbReference type="Proteomes" id="UP001223261">
    <property type="component" value="Chromosome"/>
</dbReference>
<dbReference type="Gene3D" id="3.20.20.70">
    <property type="entry name" value="Aldolase class I"/>
    <property type="match status" value="1"/>
</dbReference>
<dbReference type="GO" id="GO:0003855">
    <property type="term" value="F:3-dehydroquinate dehydratase activity"/>
    <property type="evidence" value="ECO:0007669"/>
    <property type="project" value="UniProtKB-UniRule"/>
</dbReference>
<comment type="function">
    <text evidence="5">Involved in the third step of the chorismate pathway, which leads to the biosynthesis of aromatic amino acids. Catalyzes the cis-dehydration of 3-dehydroquinate (DHQ) and introduces the first double bond of the aromatic ring to yield 3-dehydroshikimate.</text>
</comment>
<feature type="active site" description="Proton donor/acceptor" evidence="5">
    <location>
        <position position="138"/>
    </location>
</feature>
<keyword evidence="2 5" id="KW-0057">Aromatic amino acid biosynthesis</keyword>
<feature type="binding site" evidence="5">
    <location>
        <position position="207"/>
    </location>
    <ligand>
        <name>3-dehydroquinate</name>
        <dbReference type="ChEBI" id="CHEBI:32364"/>
    </ligand>
</feature>
<evidence type="ECO:0000313" key="7">
    <source>
        <dbReference type="Proteomes" id="UP001223261"/>
    </source>
</evidence>
<name>A0AAX3W7A0_MAMLE</name>
<feature type="active site" description="Schiff-base intermediate with substrate" evidence="5">
    <location>
        <position position="165"/>
    </location>
</feature>
<sequence length="245" mass="27478">MKQKGKETFPDIVATVSLKDKNDIEKTVEELNMNDKSVDIVEFRADTLSDTSLENINEVLAAFKSKYTASPILFTYRSKGQGGLGDFDHETYYKLMQDIICNQKADYVDVQLDTYEDNLMNCITRAKNNNVKIIISHHDFKATPDVEEMFVTYEKMAELGADIGKLAVMPNNEKDLLSLLNAMNRAYHQLDIDVVGISMGELGIMTRITGGLFGSRLTYGFVGSEAAPGQLHVKNIKEQLALYNQ</sequence>